<sequence>MNYDDFLKIMKSKNIFLQIIIDDVKYECIPSGSFFMLQSEFQNNYFTIETILK</sequence>
<gene>
    <name evidence="1" type="ordered locus">TREPR_0151</name>
</gene>
<evidence type="ECO:0000313" key="2">
    <source>
        <dbReference type="Proteomes" id="UP000009223"/>
    </source>
</evidence>
<proteinExistence type="predicted"/>
<protein>
    <submittedName>
        <fullName evidence="1">EF-hand calcium-binding domain protein</fullName>
    </submittedName>
</protein>
<evidence type="ECO:0000313" key="1">
    <source>
        <dbReference type="EMBL" id="AEF84660.1"/>
    </source>
</evidence>
<reference evidence="2" key="1">
    <citation type="submission" date="2009-12" db="EMBL/GenBank/DDBJ databases">
        <title>Complete sequence of Treponema primitia strain ZAS-2.</title>
        <authorList>
            <person name="Tetu S.G."/>
            <person name="Matson E."/>
            <person name="Ren Q."/>
            <person name="Seshadri R."/>
            <person name="Elbourne L."/>
            <person name="Hassan K.A."/>
            <person name="Durkin A."/>
            <person name="Radune D."/>
            <person name="Mohamoud Y."/>
            <person name="Shay R."/>
            <person name="Jin S."/>
            <person name="Zhang X."/>
            <person name="Lucey K."/>
            <person name="Ballor N.R."/>
            <person name="Ottesen E."/>
            <person name="Rosenthal R."/>
            <person name="Allen A."/>
            <person name="Leadbetter J.R."/>
            <person name="Paulsen I.T."/>
        </authorList>
    </citation>
    <scope>NUCLEOTIDE SEQUENCE [LARGE SCALE GENOMIC DNA]</scope>
    <source>
        <strain evidence="2">ATCC BAA-887 / DSM 12427 / ZAS-2</strain>
    </source>
</reference>
<dbReference type="KEGG" id="tpi:TREPR_0151"/>
<reference evidence="1 2" key="2">
    <citation type="journal article" date="2011" name="ISME J.">
        <title>RNA-seq reveals cooperative metabolic interactions between two termite-gut spirochete species in co-culture.</title>
        <authorList>
            <person name="Rosenthal A.Z."/>
            <person name="Matson E.G."/>
            <person name="Eldar A."/>
            <person name="Leadbetter J.R."/>
        </authorList>
    </citation>
    <scope>NUCLEOTIDE SEQUENCE [LARGE SCALE GENOMIC DNA]</scope>
    <source>
        <strain evidence="2">ATCC BAA-887 / DSM 12427 / ZAS-2</strain>
    </source>
</reference>
<dbReference type="Proteomes" id="UP000009223">
    <property type="component" value="Chromosome"/>
</dbReference>
<name>F5YMG9_TREPZ</name>
<organism evidence="1 2">
    <name type="scientific">Treponema primitia (strain ATCC BAA-887 / DSM 12427 / ZAS-2)</name>
    <dbReference type="NCBI Taxonomy" id="545694"/>
    <lineage>
        <taxon>Bacteria</taxon>
        <taxon>Pseudomonadati</taxon>
        <taxon>Spirochaetota</taxon>
        <taxon>Spirochaetia</taxon>
        <taxon>Spirochaetales</taxon>
        <taxon>Treponemataceae</taxon>
        <taxon>Treponema</taxon>
    </lineage>
</organism>
<dbReference type="EMBL" id="CP001843">
    <property type="protein sequence ID" value="AEF84660.1"/>
    <property type="molecule type" value="Genomic_DNA"/>
</dbReference>
<dbReference type="AlphaFoldDB" id="F5YMG9"/>
<accession>F5YMG9</accession>
<dbReference type="HOGENOM" id="CLU_3067362_0_0_12"/>
<keyword evidence="2" id="KW-1185">Reference proteome</keyword>